<sequence>MMKFRWSHRNHLSAIQQRQAVLAQLPQMTAEDQRRIFSWSVGAETLGSFQECLTGEMVLPVGVVGPMTIEMGLYERRDDGQLQEVQRQTDHVFVPLAHTEGGLSESMLRGSHVSSLAGGIKTWVLRDEMTRDCAFVFHTTQDAIHLHEWVMAHQEDLKAWINNPLHADKVVQPGERSAKVSSHATLLNIRTHVVGPVCHVLYGFDTQEACGPNMITRNAYALNEYIVEHIEGQGLAPHSIFLEANMGGDKKPSYEYFHGGHGKTVVAESIIPDDIIRRYLNTTAENLQALEWTGLHGAHDSGMPSFGFTPASAVAAIFAATGQDLGMVGTSSMAHATLSRVDEGIAFSITLSGLEVGTVGGGTKLPHARSYLRMMGCEGPHSARRLAQIIAAATLSLEISAAASMASRGSENFFRTHWKHGGLR</sequence>
<evidence type="ECO:0000256" key="1">
    <source>
        <dbReference type="ARBA" id="ARBA00007661"/>
    </source>
</evidence>
<dbReference type="SUPFAM" id="SSF55035">
    <property type="entry name" value="NAD-binding domain of HMG-CoA reductase"/>
    <property type="match status" value="1"/>
</dbReference>
<dbReference type="PANTHER" id="PTHR10572">
    <property type="entry name" value="3-HYDROXY-3-METHYLGLUTARYL-COENZYME A REDUCTASE"/>
    <property type="match status" value="1"/>
</dbReference>
<organism evidence="3 4">
    <name type="scientific">Sulfobacillus thermosulfidooxidans</name>
    <dbReference type="NCBI Taxonomy" id="28034"/>
    <lineage>
        <taxon>Bacteria</taxon>
        <taxon>Bacillati</taxon>
        <taxon>Bacillota</taxon>
        <taxon>Clostridia</taxon>
        <taxon>Eubacteriales</taxon>
        <taxon>Clostridiales Family XVII. Incertae Sedis</taxon>
        <taxon>Sulfobacillus</taxon>
    </lineage>
</organism>
<dbReference type="EMBL" id="PXYX01000005">
    <property type="protein sequence ID" value="PSR28766.1"/>
    <property type="molecule type" value="Genomic_DNA"/>
</dbReference>
<comment type="caution">
    <text evidence="3">The sequence shown here is derived from an EMBL/GenBank/DDBJ whole genome shotgun (WGS) entry which is preliminary data.</text>
</comment>
<dbReference type="GO" id="GO:0004420">
    <property type="term" value="F:hydroxymethylglutaryl-CoA reductase (NADPH) activity"/>
    <property type="evidence" value="ECO:0007669"/>
    <property type="project" value="InterPro"/>
</dbReference>
<gene>
    <name evidence="3" type="ORF">C7B47_03860</name>
</gene>
<dbReference type="Gene3D" id="3.30.70.420">
    <property type="entry name" value="Hydroxymethylglutaryl-CoA reductase, class I/II, NAD/NADP-binding domain"/>
    <property type="match status" value="1"/>
</dbReference>
<accession>A0A2T2X2T2</accession>
<dbReference type="Pfam" id="PF00368">
    <property type="entry name" value="HMG-CoA_red"/>
    <property type="match status" value="1"/>
</dbReference>
<comment type="similarity">
    <text evidence="1">Belongs to the HMG-CoA reductase family.</text>
</comment>
<evidence type="ECO:0000313" key="4">
    <source>
        <dbReference type="Proteomes" id="UP000242705"/>
    </source>
</evidence>
<evidence type="ECO:0000313" key="3">
    <source>
        <dbReference type="EMBL" id="PSR28766.1"/>
    </source>
</evidence>
<dbReference type="SUPFAM" id="SSF56542">
    <property type="entry name" value="Substrate-binding domain of HMG-CoA reductase"/>
    <property type="match status" value="1"/>
</dbReference>
<dbReference type="InterPro" id="IPR009029">
    <property type="entry name" value="HMG_CoA_Rdtase_sub-bd_dom_sf"/>
</dbReference>
<dbReference type="InterPro" id="IPR009023">
    <property type="entry name" value="HMG_CoA_Rdtase_NAD(P)-bd_sf"/>
</dbReference>
<dbReference type="PROSITE" id="PS50065">
    <property type="entry name" value="HMG_COA_REDUCTASE_4"/>
    <property type="match status" value="1"/>
</dbReference>
<keyword evidence="2" id="KW-0560">Oxidoreductase</keyword>
<evidence type="ECO:0000256" key="2">
    <source>
        <dbReference type="ARBA" id="ARBA00023002"/>
    </source>
</evidence>
<dbReference type="GO" id="GO:0015936">
    <property type="term" value="P:coenzyme A metabolic process"/>
    <property type="evidence" value="ECO:0007669"/>
    <property type="project" value="InterPro"/>
</dbReference>
<dbReference type="AlphaFoldDB" id="A0A2T2X2T2"/>
<dbReference type="InterPro" id="IPR002202">
    <property type="entry name" value="HMG_CoA_Rdtase"/>
</dbReference>
<proteinExistence type="inferred from homology"/>
<reference evidence="3 4" key="1">
    <citation type="journal article" date="2014" name="BMC Genomics">
        <title>Comparison of environmental and isolate Sulfobacillus genomes reveals diverse carbon, sulfur, nitrogen, and hydrogen metabolisms.</title>
        <authorList>
            <person name="Justice N.B."/>
            <person name="Norman A."/>
            <person name="Brown C.T."/>
            <person name="Singh A."/>
            <person name="Thomas B.C."/>
            <person name="Banfield J.F."/>
        </authorList>
    </citation>
    <scope>NUCLEOTIDE SEQUENCE [LARGE SCALE GENOMIC DNA]</scope>
    <source>
        <strain evidence="3">AMDSBA5</strain>
    </source>
</reference>
<dbReference type="InterPro" id="IPR023076">
    <property type="entry name" value="HMG_CoA_Rdtase_CS"/>
</dbReference>
<dbReference type="PRINTS" id="PR00071">
    <property type="entry name" value="HMGCOARDTASE"/>
</dbReference>
<name>A0A2T2X2T2_SULTH</name>
<protein>
    <submittedName>
        <fullName evidence="3">3-hydroxy-3-methylglutaryl-CoA reductase</fullName>
    </submittedName>
</protein>
<dbReference type="Gene3D" id="3.90.770.10">
    <property type="entry name" value="3-hydroxy-3-methylglutaryl-coenzyme A Reductase, Chain A, domain 2"/>
    <property type="match status" value="1"/>
</dbReference>
<dbReference type="PANTHER" id="PTHR10572:SF24">
    <property type="entry name" value="3-HYDROXY-3-METHYLGLUTARYL-COENZYME A REDUCTASE"/>
    <property type="match status" value="1"/>
</dbReference>
<dbReference type="PROSITE" id="PS00318">
    <property type="entry name" value="HMG_COA_REDUCTASE_2"/>
    <property type="match status" value="1"/>
</dbReference>
<dbReference type="InterPro" id="IPR023074">
    <property type="entry name" value="HMG_CoA_Rdtase_cat_sf"/>
</dbReference>
<dbReference type="Proteomes" id="UP000242705">
    <property type="component" value="Unassembled WGS sequence"/>
</dbReference>